<dbReference type="InterPro" id="IPR018060">
    <property type="entry name" value="HTH_AraC"/>
</dbReference>
<evidence type="ECO:0000256" key="3">
    <source>
        <dbReference type="ARBA" id="ARBA00023159"/>
    </source>
</evidence>
<protein>
    <submittedName>
        <fullName evidence="6">Helix-turn-helix transcriptional regulator</fullName>
    </submittedName>
</protein>
<dbReference type="InterPro" id="IPR011051">
    <property type="entry name" value="RmlC_Cupin_sf"/>
</dbReference>
<sequence length="258" mass="28150">MRSTDPADYQHVSRPVAAMAKDFKPGSVVAPHLHPRGQLLHAAAGVMEVTAATGLWLVPPMRALWVPPAVEHGLRTIGAVAMRTVYITPEAARRLPRSCTVIEVSPLLRELIEAATVEPVDYAEDSRGEAVARLILHELASPRTIPLHLPWPRDPRLVRLCRRVLDDLADEAGFEVLAEAAGASTRTLARAFQRETGMGFLRWRQQARLVEALSQLSQGLSVSVVAARLGYRSPSAFTAMFRRALGTTPGHYMAGSDT</sequence>
<gene>
    <name evidence="6" type="ORF">WG926_08070</name>
</gene>
<dbReference type="Pfam" id="PF12833">
    <property type="entry name" value="HTH_18"/>
    <property type="match status" value="1"/>
</dbReference>
<dbReference type="InterPro" id="IPR014710">
    <property type="entry name" value="RmlC-like_jellyroll"/>
</dbReference>
<accession>A0ABU9YHI7</accession>
<dbReference type="PANTHER" id="PTHR11019">
    <property type="entry name" value="HTH-TYPE TRANSCRIPTIONAL REGULATOR NIMR"/>
    <property type="match status" value="1"/>
</dbReference>
<evidence type="ECO:0000256" key="2">
    <source>
        <dbReference type="ARBA" id="ARBA00023125"/>
    </source>
</evidence>
<evidence type="ECO:0000313" key="7">
    <source>
        <dbReference type="Proteomes" id="UP001413721"/>
    </source>
</evidence>
<dbReference type="PROSITE" id="PS01124">
    <property type="entry name" value="HTH_ARAC_FAMILY_2"/>
    <property type="match status" value="1"/>
</dbReference>
<dbReference type="InterPro" id="IPR009057">
    <property type="entry name" value="Homeodomain-like_sf"/>
</dbReference>
<dbReference type="PANTHER" id="PTHR11019:SF159">
    <property type="entry name" value="TRANSCRIPTIONAL REGULATOR-RELATED"/>
    <property type="match status" value="1"/>
</dbReference>
<dbReference type="SUPFAM" id="SSF51182">
    <property type="entry name" value="RmlC-like cupins"/>
    <property type="match status" value="1"/>
</dbReference>
<keyword evidence="3" id="KW-0010">Activator</keyword>
<reference evidence="6 7" key="1">
    <citation type="submission" date="2024-03" db="EMBL/GenBank/DDBJ databases">
        <title>High-quality draft genome sequencing of Tistrella sp. BH-R2-4.</title>
        <authorList>
            <person name="Dong C."/>
        </authorList>
    </citation>
    <scope>NUCLEOTIDE SEQUENCE [LARGE SCALE GENOMIC DNA]</scope>
    <source>
        <strain evidence="6 7">BH-R2-4</strain>
    </source>
</reference>
<dbReference type="PRINTS" id="PR00032">
    <property type="entry name" value="HTHARAC"/>
</dbReference>
<dbReference type="Proteomes" id="UP001413721">
    <property type="component" value="Unassembled WGS sequence"/>
</dbReference>
<dbReference type="CDD" id="cd06124">
    <property type="entry name" value="cupin_NimR-like_N"/>
    <property type="match status" value="1"/>
</dbReference>
<dbReference type="Gene3D" id="2.60.120.10">
    <property type="entry name" value="Jelly Rolls"/>
    <property type="match status" value="1"/>
</dbReference>
<dbReference type="EMBL" id="JBBKTW010000003">
    <property type="protein sequence ID" value="MEN2988256.1"/>
    <property type="molecule type" value="Genomic_DNA"/>
</dbReference>
<keyword evidence="1" id="KW-0805">Transcription regulation</keyword>
<name>A0ABU9YHI7_9PROT</name>
<dbReference type="InterPro" id="IPR003313">
    <property type="entry name" value="AraC-bd"/>
</dbReference>
<dbReference type="InterPro" id="IPR020449">
    <property type="entry name" value="Tscrpt_reg_AraC-type_HTH"/>
</dbReference>
<dbReference type="InterPro" id="IPR018062">
    <property type="entry name" value="HTH_AraC-typ_CS"/>
</dbReference>
<proteinExistence type="predicted"/>
<evidence type="ECO:0000256" key="4">
    <source>
        <dbReference type="ARBA" id="ARBA00023163"/>
    </source>
</evidence>
<feature type="domain" description="HTH araC/xylS-type" evidence="5">
    <location>
        <begin position="158"/>
        <end position="255"/>
    </location>
</feature>
<organism evidence="6 7">
    <name type="scientific">Tistrella arctica</name>
    <dbReference type="NCBI Taxonomy" id="3133430"/>
    <lineage>
        <taxon>Bacteria</taxon>
        <taxon>Pseudomonadati</taxon>
        <taxon>Pseudomonadota</taxon>
        <taxon>Alphaproteobacteria</taxon>
        <taxon>Geminicoccales</taxon>
        <taxon>Geminicoccaceae</taxon>
        <taxon>Tistrella</taxon>
    </lineage>
</organism>
<keyword evidence="4" id="KW-0804">Transcription</keyword>
<dbReference type="PROSITE" id="PS00041">
    <property type="entry name" value="HTH_ARAC_FAMILY_1"/>
    <property type="match status" value="1"/>
</dbReference>
<evidence type="ECO:0000256" key="1">
    <source>
        <dbReference type="ARBA" id="ARBA00023015"/>
    </source>
</evidence>
<dbReference type="RefSeq" id="WP_345934583.1">
    <property type="nucleotide sequence ID" value="NZ_JBBKTV010000008.1"/>
</dbReference>
<dbReference type="SUPFAM" id="SSF46689">
    <property type="entry name" value="Homeodomain-like"/>
    <property type="match status" value="2"/>
</dbReference>
<keyword evidence="2" id="KW-0238">DNA-binding</keyword>
<evidence type="ECO:0000259" key="5">
    <source>
        <dbReference type="PROSITE" id="PS01124"/>
    </source>
</evidence>
<dbReference type="Gene3D" id="1.10.10.60">
    <property type="entry name" value="Homeodomain-like"/>
    <property type="match status" value="1"/>
</dbReference>
<dbReference type="Pfam" id="PF02311">
    <property type="entry name" value="AraC_binding"/>
    <property type="match status" value="1"/>
</dbReference>
<dbReference type="SMART" id="SM00342">
    <property type="entry name" value="HTH_ARAC"/>
    <property type="match status" value="1"/>
</dbReference>
<keyword evidence="7" id="KW-1185">Reference proteome</keyword>
<evidence type="ECO:0000313" key="6">
    <source>
        <dbReference type="EMBL" id="MEN2988256.1"/>
    </source>
</evidence>
<comment type="caution">
    <text evidence="6">The sequence shown here is derived from an EMBL/GenBank/DDBJ whole genome shotgun (WGS) entry which is preliminary data.</text>
</comment>